<keyword evidence="3" id="KW-1185">Reference proteome</keyword>
<dbReference type="Proteomes" id="UP000050761">
    <property type="component" value="Unassembled WGS sequence"/>
</dbReference>
<sequence length="70" mass="8050">MSSPKAEELHRFKPKPTFRDRPGREVRKTRRTERDLPARQTKPSSGVWLNEINPAKQSREGRAGSLPGIR</sequence>
<name>A0A183FMS0_HELPZ</name>
<accession>A0A3P7XSC3</accession>
<accession>A0A183FMS0</accession>
<dbReference type="EMBL" id="UZAH01026233">
    <property type="protein sequence ID" value="VDO77486.1"/>
    <property type="molecule type" value="Genomic_DNA"/>
</dbReference>
<evidence type="ECO:0000256" key="1">
    <source>
        <dbReference type="SAM" id="MobiDB-lite"/>
    </source>
</evidence>
<evidence type="ECO:0000313" key="4">
    <source>
        <dbReference type="WBParaSite" id="HPBE_0000871801-mRNA-1"/>
    </source>
</evidence>
<protein>
    <submittedName>
        <fullName evidence="4">Pilus assembly protein</fullName>
    </submittedName>
</protein>
<proteinExistence type="predicted"/>
<evidence type="ECO:0000313" key="2">
    <source>
        <dbReference type="EMBL" id="VDO77486.1"/>
    </source>
</evidence>
<dbReference type="AlphaFoldDB" id="A0A183FMS0"/>
<dbReference type="WBParaSite" id="HPBE_0000871801-mRNA-1">
    <property type="protein sequence ID" value="HPBE_0000871801-mRNA-1"/>
    <property type="gene ID" value="HPBE_0000871801"/>
</dbReference>
<reference evidence="2 3" key="1">
    <citation type="submission" date="2018-11" db="EMBL/GenBank/DDBJ databases">
        <authorList>
            <consortium name="Pathogen Informatics"/>
        </authorList>
    </citation>
    <scope>NUCLEOTIDE SEQUENCE [LARGE SCALE GENOMIC DNA]</scope>
</reference>
<organism evidence="3 4">
    <name type="scientific">Heligmosomoides polygyrus</name>
    <name type="common">Parasitic roundworm</name>
    <dbReference type="NCBI Taxonomy" id="6339"/>
    <lineage>
        <taxon>Eukaryota</taxon>
        <taxon>Metazoa</taxon>
        <taxon>Ecdysozoa</taxon>
        <taxon>Nematoda</taxon>
        <taxon>Chromadorea</taxon>
        <taxon>Rhabditida</taxon>
        <taxon>Rhabditina</taxon>
        <taxon>Rhabditomorpha</taxon>
        <taxon>Strongyloidea</taxon>
        <taxon>Heligmosomidae</taxon>
        <taxon>Heligmosomoides</taxon>
    </lineage>
</organism>
<evidence type="ECO:0000313" key="3">
    <source>
        <dbReference type="Proteomes" id="UP000050761"/>
    </source>
</evidence>
<feature type="region of interest" description="Disordered" evidence="1">
    <location>
        <begin position="1"/>
        <end position="70"/>
    </location>
</feature>
<reference evidence="4" key="2">
    <citation type="submission" date="2019-09" db="UniProtKB">
        <authorList>
            <consortium name="WormBaseParasite"/>
        </authorList>
    </citation>
    <scope>IDENTIFICATION</scope>
</reference>
<feature type="compositionally biased region" description="Basic and acidic residues" evidence="1">
    <location>
        <begin position="1"/>
        <end position="37"/>
    </location>
</feature>
<gene>
    <name evidence="2" type="ORF">HPBE_LOCUS8719</name>
</gene>